<dbReference type="PROSITE" id="PS50007">
    <property type="entry name" value="PIPLC_X_DOMAIN"/>
    <property type="match status" value="1"/>
</dbReference>
<protein>
    <recommendedName>
        <fullName evidence="2">GP-PDE domain-containing protein</fullName>
    </recommendedName>
</protein>
<feature type="domain" description="GP-PDE" evidence="2">
    <location>
        <begin position="84"/>
        <end position="326"/>
    </location>
</feature>
<name>A0ABY3WQ02_9ACTN</name>
<dbReference type="InterPro" id="IPR017946">
    <property type="entry name" value="PLC-like_Pdiesterase_TIM-brl"/>
</dbReference>
<proteinExistence type="predicted"/>
<evidence type="ECO:0000313" key="3">
    <source>
        <dbReference type="EMBL" id="UNM14718.1"/>
    </source>
</evidence>
<evidence type="ECO:0000256" key="1">
    <source>
        <dbReference type="SAM" id="MobiDB-lite"/>
    </source>
</evidence>
<evidence type="ECO:0000259" key="2">
    <source>
        <dbReference type="PROSITE" id="PS51704"/>
    </source>
</evidence>
<dbReference type="RefSeq" id="WP_242334980.1">
    <property type="nucleotide sequence ID" value="NZ_CP071872.1"/>
</dbReference>
<dbReference type="Gene3D" id="3.20.20.190">
    <property type="entry name" value="Phosphatidylinositol (PI) phosphodiesterase"/>
    <property type="match status" value="1"/>
</dbReference>
<reference evidence="3 4" key="1">
    <citation type="submission" date="2021-03" db="EMBL/GenBank/DDBJ databases">
        <title>Complete genome of Streptomyces formicae strain 1H-GS9 (DSM 100524).</title>
        <authorList>
            <person name="Atanasov K.E."/>
            <person name="Altabella T."/>
            <person name="Ferrer A."/>
        </authorList>
    </citation>
    <scope>NUCLEOTIDE SEQUENCE [LARGE SCALE GENOMIC DNA]</scope>
    <source>
        <strain evidence="3 4">1H-GS9</strain>
    </source>
</reference>
<dbReference type="SUPFAM" id="SSF51695">
    <property type="entry name" value="PLC-like phosphodiesterases"/>
    <property type="match status" value="1"/>
</dbReference>
<organism evidence="3 4">
    <name type="scientific">Streptomyces formicae</name>
    <dbReference type="NCBI Taxonomy" id="1616117"/>
    <lineage>
        <taxon>Bacteria</taxon>
        <taxon>Bacillati</taxon>
        <taxon>Actinomycetota</taxon>
        <taxon>Actinomycetes</taxon>
        <taxon>Kitasatosporales</taxon>
        <taxon>Streptomycetaceae</taxon>
        <taxon>Streptomyces</taxon>
    </lineage>
</organism>
<dbReference type="Pfam" id="PF03009">
    <property type="entry name" value="GDPD"/>
    <property type="match status" value="1"/>
</dbReference>
<accession>A0ABY3WQ02</accession>
<sequence length="399" mass="41088">MTILNEFSPASSSSSHAVRRAARRFTRPGALLAAAGTTVAALLATALSPLSSSSALAAEAECVPSPVHSPWGPGTAPGEPADVPFLSAHRGGTNLAPQQTAEAYRSALAFGATVIEIDIRRLSDGTLVAYHDAEGPGGQSVSSVNLAEFKSWNAATGEWAGTAHDPARYLTFAEVLAIAEHVGAGLDVEFKEVYLLDRKPYRQVAQAVADAGLMDRTLWQYSTNLDPLISAVQGIDPDALFNYNLNGAEQPSALYDRAKGKDFAFGSDLAKFTAPRLAAIHDGCGIAVPHSYDAGPDQEFAQIQQGRANGVDGFQTNQVDVAADALDRPVTSAWQAGATAETACLVNPDNGYGLLGRTVTRADGSTAVTGPGGCVSTAAGTVSFAGDGAALPATYPAAG</sequence>
<keyword evidence="4" id="KW-1185">Reference proteome</keyword>
<dbReference type="InterPro" id="IPR030395">
    <property type="entry name" value="GP_PDE_dom"/>
</dbReference>
<dbReference type="PANTHER" id="PTHR46211:SF1">
    <property type="entry name" value="GLYCEROPHOSPHODIESTER PHOSPHODIESTERASE, CYTOPLASMIC"/>
    <property type="match status" value="1"/>
</dbReference>
<evidence type="ECO:0000313" key="4">
    <source>
        <dbReference type="Proteomes" id="UP000828924"/>
    </source>
</evidence>
<dbReference type="InterPro" id="IPR006311">
    <property type="entry name" value="TAT_signal"/>
</dbReference>
<gene>
    <name evidence="3" type="ORF">J4032_27555</name>
</gene>
<dbReference type="Proteomes" id="UP000828924">
    <property type="component" value="Chromosome"/>
</dbReference>
<dbReference type="PANTHER" id="PTHR46211">
    <property type="entry name" value="GLYCEROPHOSPHORYL DIESTER PHOSPHODIESTERASE"/>
    <property type="match status" value="1"/>
</dbReference>
<feature type="region of interest" description="Disordered" evidence="1">
    <location>
        <begin position="64"/>
        <end position="92"/>
    </location>
</feature>
<dbReference type="PROSITE" id="PS51704">
    <property type="entry name" value="GP_PDE"/>
    <property type="match status" value="1"/>
</dbReference>
<dbReference type="EMBL" id="CP071872">
    <property type="protein sequence ID" value="UNM14718.1"/>
    <property type="molecule type" value="Genomic_DNA"/>
</dbReference>
<dbReference type="PROSITE" id="PS51318">
    <property type="entry name" value="TAT"/>
    <property type="match status" value="1"/>
</dbReference>